<accession>A0ABP0SY05</accession>
<evidence type="ECO:0000313" key="1">
    <source>
        <dbReference type="EMBL" id="CAK9116989.1"/>
    </source>
</evidence>
<name>A0ABP0SY05_9DINO</name>
<organism evidence="1 2">
    <name type="scientific">Durusdinium trenchii</name>
    <dbReference type="NCBI Taxonomy" id="1381693"/>
    <lineage>
        <taxon>Eukaryota</taxon>
        <taxon>Sar</taxon>
        <taxon>Alveolata</taxon>
        <taxon>Dinophyceae</taxon>
        <taxon>Suessiales</taxon>
        <taxon>Symbiodiniaceae</taxon>
        <taxon>Durusdinium</taxon>
    </lineage>
</organism>
<evidence type="ECO:0000313" key="2">
    <source>
        <dbReference type="Proteomes" id="UP001642484"/>
    </source>
</evidence>
<gene>
    <name evidence="1" type="ORF">CCMP2556_LOCUS54431</name>
</gene>
<protein>
    <submittedName>
        <fullName evidence="1">Uncharacterized protein</fullName>
    </submittedName>
</protein>
<proteinExistence type="predicted"/>
<reference evidence="1 2" key="1">
    <citation type="submission" date="2024-02" db="EMBL/GenBank/DDBJ databases">
        <authorList>
            <person name="Chen Y."/>
            <person name="Shah S."/>
            <person name="Dougan E. K."/>
            <person name="Thang M."/>
            <person name="Chan C."/>
        </authorList>
    </citation>
    <scope>NUCLEOTIDE SEQUENCE [LARGE SCALE GENOMIC DNA]</scope>
</reference>
<dbReference type="EMBL" id="CAXAMN010028572">
    <property type="protein sequence ID" value="CAK9116989.1"/>
    <property type="molecule type" value="Genomic_DNA"/>
</dbReference>
<dbReference type="Proteomes" id="UP001642484">
    <property type="component" value="Unassembled WGS sequence"/>
</dbReference>
<sequence>MQNTLAGFNQGIRRMDRECIVAWCCYPAAGVISSSKQHFLLQQVTSLCHSNPKSLVAVVVMPNRVRTATVCFEPSSIYGNRTGYHSLLLITANDKTNQFHRTAFWRSGLTTGRKFAAGAVCHSGQSASFCGNLIAQKVFGMCRTEHLSLPGFPNFAEALRSLKAMDKVSCPNYEVCIALGNGTLVIKEALVELWSKKHAEFAAETEELLKNHNAEFNRENIKRGLEKSNESETKNEPIKKLCLEGTLEIDEFEKQHSDRLSLPCGTFTLHWCKEKALLYITAEKDCTAAANTELFGMGSGDFLQSTEAEDVMSDTSSGGRWLHFNLSGGGDSLVILDDGDRKAPQHLKNLDIHNKVLTLKNLLEELENLGEVNLGLAGHQIIKEGGNLNLALKDKICFALDPLKDKKKQKAAS</sequence>
<comment type="caution">
    <text evidence="1">The sequence shown here is derived from an EMBL/GenBank/DDBJ whole genome shotgun (WGS) entry which is preliminary data.</text>
</comment>
<keyword evidence="2" id="KW-1185">Reference proteome</keyword>